<dbReference type="STRING" id="530584.SAMN05421630_107186"/>
<evidence type="ECO:0000313" key="2">
    <source>
        <dbReference type="Proteomes" id="UP000199494"/>
    </source>
</evidence>
<gene>
    <name evidence="1" type="ORF">SAMN05421630_107186</name>
</gene>
<protein>
    <submittedName>
        <fullName evidence="1">Uncharacterized protein</fullName>
    </submittedName>
</protein>
<name>A0A1G6TLP2_9PSEU</name>
<reference evidence="1 2" key="1">
    <citation type="submission" date="2016-10" db="EMBL/GenBank/DDBJ databases">
        <authorList>
            <person name="de Groot N.N."/>
        </authorList>
    </citation>
    <scope>NUCLEOTIDE SEQUENCE [LARGE SCALE GENOMIC DNA]</scope>
    <source>
        <strain evidence="1 2">CGMCC 4.5506</strain>
    </source>
</reference>
<sequence length="207" mass="22903">MGTPDGPLDLRLQLNHNRLWWRVDDEDHVPEHWSASVDLPGRHVADILLDIADLSPDRNLLDALTTEDPLLLSIAETALCPTGRLVSGLRELLGLSAEPVRMIIVRDINLESAWRGKGLGGALLAATLRTLSRTAQLAVCRPAASGFPERPDPLDPFTAELASLRVELLLESIGFRRWNGLHCINLRDPALLDTRNPFLTDTPPPWQ</sequence>
<keyword evidence="2" id="KW-1185">Reference proteome</keyword>
<dbReference type="EMBL" id="FMZE01000007">
    <property type="protein sequence ID" value="SDD29971.1"/>
    <property type="molecule type" value="Genomic_DNA"/>
</dbReference>
<evidence type="ECO:0000313" key="1">
    <source>
        <dbReference type="EMBL" id="SDD29971.1"/>
    </source>
</evidence>
<dbReference type="AlphaFoldDB" id="A0A1G6TLP2"/>
<dbReference type="Proteomes" id="UP000199494">
    <property type="component" value="Unassembled WGS sequence"/>
</dbReference>
<dbReference type="RefSeq" id="WP_143021393.1">
    <property type="nucleotide sequence ID" value="NZ_CP016353.1"/>
</dbReference>
<accession>A0A1G6TLP2</accession>
<proteinExistence type="predicted"/>
<organism evidence="1 2">
    <name type="scientific">Prauserella marina</name>
    <dbReference type="NCBI Taxonomy" id="530584"/>
    <lineage>
        <taxon>Bacteria</taxon>
        <taxon>Bacillati</taxon>
        <taxon>Actinomycetota</taxon>
        <taxon>Actinomycetes</taxon>
        <taxon>Pseudonocardiales</taxon>
        <taxon>Pseudonocardiaceae</taxon>
        <taxon>Prauserella</taxon>
    </lineage>
</organism>